<sequence length="41" mass="4454">MTGADLISSHELANENFPFSMPSMQLKKFCVGITIPKPADS</sequence>
<evidence type="ECO:0000313" key="1">
    <source>
        <dbReference type="EMBL" id="JAD68465.1"/>
    </source>
</evidence>
<protein>
    <submittedName>
        <fullName evidence="1">Uncharacterized protein</fullName>
    </submittedName>
</protein>
<accession>A0A0A9C4Y0</accession>
<reference evidence="1" key="2">
    <citation type="journal article" date="2015" name="Data Brief">
        <title>Shoot transcriptome of the giant reed, Arundo donax.</title>
        <authorList>
            <person name="Barrero R.A."/>
            <person name="Guerrero F.D."/>
            <person name="Moolhuijzen P."/>
            <person name="Goolsby J.A."/>
            <person name="Tidwell J."/>
            <person name="Bellgard S.E."/>
            <person name="Bellgard M.I."/>
        </authorList>
    </citation>
    <scope>NUCLEOTIDE SEQUENCE</scope>
    <source>
        <tissue evidence="1">Shoot tissue taken approximately 20 cm above the soil surface</tissue>
    </source>
</reference>
<proteinExistence type="predicted"/>
<reference evidence="1" key="1">
    <citation type="submission" date="2014-09" db="EMBL/GenBank/DDBJ databases">
        <authorList>
            <person name="Magalhaes I.L.F."/>
            <person name="Oliveira U."/>
            <person name="Santos F.R."/>
            <person name="Vidigal T.H.D.A."/>
            <person name="Brescovit A.D."/>
            <person name="Santos A.J."/>
        </authorList>
    </citation>
    <scope>NUCLEOTIDE SEQUENCE</scope>
    <source>
        <tissue evidence="1">Shoot tissue taken approximately 20 cm above the soil surface</tissue>
    </source>
</reference>
<dbReference type="EMBL" id="GBRH01229430">
    <property type="protein sequence ID" value="JAD68465.1"/>
    <property type="molecule type" value="Transcribed_RNA"/>
</dbReference>
<dbReference type="AlphaFoldDB" id="A0A0A9C4Y0"/>
<name>A0A0A9C4Y0_ARUDO</name>
<organism evidence="1">
    <name type="scientific">Arundo donax</name>
    <name type="common">Giant reed</name>
    <name type="synonym">Donax arundinaceus</name>
    <dbReference type="NCBI Taxonomy" id="35708"/>
    <lineage>
        <taxon>Eukaryota</taxon>
        <taxon>Viridiplantae</taxon>
        <taxon>Streptophyta</taxon>
        <taxon>Embryophyta</taxon>
        <taxon>Tracheophyta</taxon>
        <taxon>Spermatophyta</taxon>
        <taxon>Magnoliopsida</taxon>
        <taxon>Liliopsida</taxon>
        <taxon>Poales</taxon>
        <taxon>Poaceae</taxon>
        <taxon>PACMAD clade</taxon>
        <taxon>Arundinoideae</taxon>
        <taxon>Arundineae</taxon>
        <taxon>Arundo</taxon>
    </lineage>
</organism>